<sequence length="672" mass="76071">MLHLEGLNERQQTAVRHKDGPLLIVAGAGAGKTRVITHRILHLIKEGIAPESILAITFTNKAAKEMKDRVEKLLASRLQLSEALSVRTRGRDLEAKHFPWLGTFHALGVHIIRENSDRLSLPKRFAIFDRSDSLAAIREAVKESELDPKQFEPGKILAAISREKGKMMTLQEFTVHSEGEYFPSIIASVWQKYEATLKKERALDFDDLLLKTALLLQSEEEIRKHYGRRWQYIHIDEYQDTNHVQYMITKLLAKEHTNIAVVGDIDQNIYSWRGASIKNILNFEKDYPTAKVVLLEENYRSTQTILTVANRIISKNKMRREKTLFTKNHEGEKVGLFTAYDEAGEASFIAGRAKQLIAGGVSPAGIAVLFRANFQSRVLEEAFLREDVPYQVLGVRFFERKEVKDVLAYVRAAQTAFASQNLNEQALNLSGGFSDVRRIINVPPRGIGKVTLLKILAGKESELPPAMQGKFTAFKKLLLELRVKLHNVPLSEAIKWIVSESGLETELKKGGSEDEERLENIKELVTFATRYDTLLPNNSREEALDAFLADVALQSDQDELKDDMPSVKLMTVHASKGLEFDYVFIGGLEEGLFPHERLSETQSEGDAEEERRLFYVALTRAKKKVFLSYAGVRTIFGSRQVTVPSEFIFDIDEEFLEAENYVEGGGKIIYLD</sequence>
<dbReference type="GO" id="GO:0005524">
    <property type="term" value="F:ATP binding"/>
    <property type="evidence" value="ECO:0007669"/>
    <property type="project" value="UniProtKB-UniRule"/>
</dbReference>
<comment type="catalytic activity">
    <reaction evidence="8">
        <text>Couples ATP hydrolysis with the unwinding of duplex DNA by translocating in the 3'-5' direction.</text>
        <dbReference type="EC" id="5.6.2.4"/>
    </reaction>
</comment>
<keyword evidence="4 11" id="KW-0347">Helicase</keyword>
<evidence type="ECO:0000256" key="5">
    <source>
        <dbReference type="ARBA" id="ARBA00022840"/>
    </source>
</evidence>
<reference evidence="14 15" key="1">
    <citation type="journal article" date="2016" name="Nat. Commun.">
        <title>Thousands of microbial genomes shed light on interconnected biogeochemical processes in an aquifer system.</title>
        <authorList>
            <person name="Anantharaman K."/>
            <person name="Brown C.T."/>
            <person name="Hug L.A."/>
            <person name="Sharon I."/>
            <person name="Castelle C.J."/>
            <person name="Probst A.J."/>
            <person name="Thomas B.C."/>
            <person name="Singh A."/>
            <person name="Wilkins M.J."/>
            <person name="Karaoz U."/>
            <person name="Brodie E.L."/>
            <person name="Williams K.H."/>
            <person name="Hubbard S.S."/>
            <person name="Banfield J.F."/>
        </authorList>
    </citation>
    <scope>NUCLEOTIDE SEQUENCE [LARGE SCALE GENOMIC DNA]</scope>
</reference>
<dbReference type="GO" id="GO:0033202">
    <property type="term" value="C:DNA helicase complex"/>
    <property type="evidence" value="ECO:0007669"/>
    <property type="project" value="TreeGrafter"/>
</dbReference>
<dbReference type="PROSITE" id="PS51198">
    <property type="entry name" value="UVRD_HELICASE_ATP_BIND"/>
    <property type="match status" value="1"/>
</dbReference>
<feature type="domain" description="UvrD-like helicase ATP-binding" evidence="12">
    <location>
        <begin position="5"/>
        <end position="302"/>
    </location>
</feature>
<keyword evidence="6" id="KW-0238">DNA-binding</keyword>
<evidence type="ECO:0000313" key="15">
    <source>
        <dbReference type="Proteomes" id="UP000178121"/>
    </source>
</evidence>
<dbReference type="Gene3D" id="3.40.50.300">
    <property type="entry name" value="P-loop containing nucleotide triphosphate hydrolases"/>
    <property type="match status" value="2"/>
</dbReference>
<evidence type="ECO:0000259" key="12">
    <source>
        <dbReference type="PROSITE" id="PS51198"/>
    </source>
</evidence>
<name>A0A1G2MC25_9BACT</name>
<dbReference type="CDD" id="cd17932">
    <property type="entry name" value="DEXQc_UvrD"/>
    <property type="match status" value="1"/>
</dbReference>
<feature type="domain" description="UvrD-like helicase C-terminal" evidence="13">
    <location>
        <begin position="303"/>
        <end position="577"/>
    </location>
</feature>
<organism evidence="14 15">
    <name type="scientific">Candidatus Taylorbacteria bacterium RIFCSPHIGHO2_01_FULL_51_15</name>
    <dbReference type="NCBI Taxonomy" id="1802304"/>
    <lineage>
        <taxon>Bacteria</taxon>
        <taxon>Candidatus Tayloriibacteriota</taxon>
    </lineage>
</organism>
<dbReference type="EC" id="5.6.2.4" evidence="9"/>
<dbReference type="SUPFAM" id="SSF52540">
    <property type="entry name" value="P-loop containing nucleoside triphosphate hydrolases"/>
    <property type="match status" value="1"/>
</dbReference>
<comment type="catalytic activity">
    <reaction evidence="10">
        <text>ATP + H2O = ADP + phosphate + H(+)</text>
        <dbReference type="Rhea" id="RHEA:13065"/>
        <dbReference type="ChEBI" id="CHEBI:15377"/>
        <dbReference type="ChEBI" id="CHEBI:15378"/>
        <dbReference type="ChEBI" id="CHEBI:30616"/>
        <dbReference type="ChEBI" id="CHEBI:43474"/>
        <dbReference type="ChEBI" id="CHEBI:456216"/>
        <dbReference type="EC" id="5.6.2.4"/>
    </reaction>
</comment>
<dbReference type="GO" id="GO:0000725">
    <property type="term" value="P:recombinational repair"/>
    <property type="evidence" value="ECO:0007669"/>
    <property type="project" value="TreeGrafter"/>
</dbReference>
<keyword evidence="2 11" id="KW-0547">Nucleotide-binding</keyword>
<dbReference type="InterPro" id="IPR000212">
    <property type="entry name" value="DNA_helicase_UvrD/REP"/>
</dbReference>
<evidence type="ECO:0000256" key="8">
    <source>
        <dbReference type="ARBA" id="ARBA00034617"/>
    </source>
</evidence>
<dbReference type="InterPro" id="IPR027417">
    <property type="entry name" value="P-loop_NTPase"/>
</dbReference>
<evidence type="ECO:0000256" key="11">
    <source>
        <dbReference type="PROSITE-ProRule" id="PRU00560"/>
    </source>
</evidence>
<dbReference type="InterPro" id="IPR013986">
    <property type="entry name" value="DExx_box_DNA_helicase_dom_sf"/>
</dbReference>
<evidence type="ECO:0000259" key="13">
    <source>
        <dbReference type="PROSITE" id="PS51217"/>
    </source>
</evidence>
<keyword evidence="3 11" id="KW-0378">Hydrolase</keyword>
<dbReference type="GO" id="GO:0003677">
    <property type="term" value="F:DNA binding"/>
    <property type="evidence" value="ECO:0007669"/>
    <property type="project" value="UniProtKB-KW"/>
</dbReference>
<evidence type="ECO:0000256" key="6">
    <source>
        <dbReference type="ARBA" id="ARBA00023125"/>
    </source>
</evidence>
<dbReference type="GO" id="GO:0016887">
    <property type="term" value="F:ATP hydrolysis activity"/>
    <property type="evidence" value="ECO:0007669"/>
    <property type="project" value="RHEA"/>
</dbReference>
<dbReference type="GO" id="GO:0043138">
    <property type="term" value="F:3'-5' DNA helicase activity"/>
    <property type="evidence" value="ECO:0007669"/>
    <property type="project" value="UniProtKB-EC"/>
</dbReference>
<feature type="binding site" evidence="11">
    <location>
        <begin position="26"/>
        <end position="33"/>
    </location>
    <ligand>
        <name>ATP</name>
        <dbReference type="ChEBI" id="CHEBI:30616"/>
    </ligand>
</feature>
<accession>A0A1G2MC25</accession>
<dbReference type="PANTHER" id="PTHR11070">
    <property type="entry name" value="UVRD / RECB / PCRA DNA HELICASE FAMILY MEMBER"/>
    <property type="match status" value="1"/>
</dbReference>
<comment type="caution">
    <text evidence="14">The sequence shown here is derived from an EMBL/GenBank/DDBJ whole genome shotgun (WGS) entry which is preliminary data.</text>
</comment>
<evidence type="ECO:0000313" key="14">
    <source>
        <dbReference type="EMBL" id="OHA21264.1"/>
    </source>
</evidence>
<dbReference type="InterPro" id="IPR014016">
    <property type="entry name" value="UvrD-like_ATP-bd"/>
</dbReference>
<evidence type="ECO:0000256" key="9">
    <source>
        <dbReference type="ARBA" id="ARBA00034808"/>
    </source>
</evidence>
<keyword evidence="5 11" id="KW-0067">ATP-binding</keyword>
<dbReference type="PANTHER" id="PTHR11070:SF2">
    <property type="entry name" value="ATP-DEPENDENT DNA HELICASE SRS2"/>
    <property type="match status" value="1"/>
</dbReference>
<gene>
    <name evidence="14" type="ORF">A2849_00520</name>
</gene>
<dbReference type="CDD" id="cd18807">
    <property type="entry name" value="SF1_C_UvrD"/>
    <property type="match status" value="1"/>
</dbReference>
<comment type="similarity">
    <text evidence="1">Belongs to the helicase family. UvrD subfamily.</text>
</comment>
<evidence type="ECO:0000256" key="2">
    <source>
        <dbReference type="ARBA" id="ARBA00022741"/>
    </source>
</evidence>
<dbReference type="PROSITE" id="PS51217">
    <property type="entry name" value="UVRD_HELICASE_CTER"/>
    <property type="match status" value="1"/>
</dbReference>
<dbReference type="EMBL" id="MHRI01000011">
    <property type="protein sequence ID" value="OHA21264.1"/>
    <property type="molecule type" value="Genomic_DNA"/>
</dbReference>
<evidence type="ECO:0000256" key="7">
    <source>
        <dbReference type="ARBA" id="ARBA00023235"/>
    </source>
</evidence>
<protein>
    <recommendedName>
        <fullName evidence="9">DNA 3'-5' helicase</fullName>
        <ecNumber evidence="9">5.6.2.4</ecNumber>
    </recommendedName>
</protein>
<evidence type="ECO:0000256" key="3">
    <source>
        <dbReference type="ARBA" id="ARBA00022801"/>
    </source>
</evidence>
<evidence type="ECO:0000256" key="4">
    <source>
        <dbReference type="ARBA" id="ARBA00022806"/>
    </source>
</evidence>
<dbReference type="Proteomes" id="UP000178121">
    <property type="component" value="Unassembled WGS sequence"/>
</dbReference>
<dbReference type="AlphaFoldDB" id="A0A1G2MC25"/>
<dbReference type="InterPro" id="IPR014017">
    <property type="entry name" value="DNA_helicase_UvrD-like_C"/>
</dbReference>
<keyword evidence="7" id="KW-0413">Isomerase</keyword>
<dbReference type="Gene3D" id="1.10.10.160">
    <property type="match status" value="1"/>
</dbReference>
<evidence type="ECO:0000256" key="10">
    <source>
        <dbReference type="ARBA" id="ARBA00048988"/>
    </source>
</evidence>
<proteinExistence type="inferred from homology"/>
<dbReference type="Gene3D" id="1.10.486.10">
    <property type="entry name" value="PCRA, domain 4"/>
    <property type="match status" value="1"/>
</dbReference>
<evidence type="ECO:0000256" key="1">
    <source>
        <dbReference type="ARBA" id="ARBA00009922"/>
    </source>
</evidence>
<dbReference type="GO" id="GO:0005829">
    <property type="term" value="C:cytosol"/>
    <property type="evidence" value="ECO:0007669"/>
    <property type="project" value="TreeGrafter"/>
</dbReference>
<dbReference type="Pfam" id="PF00580">
    <property type="entry name" value="UvrD-helicase"/>
    <property type="match status" value="1"/>
</dbReference>
<dbReference type="Pfam" id="PF13361">
    <property type="entry name" value="UvrD_C"/>
    <property type="match status" value="1"/>
</dbReference>